<evidence type="ECO:0000313" key="2">
    <source>
        <dbReference type="Proteomes" id="UP001065298"/>
    </source>
</evidence>
<sequence length="313" mass="35568">MALPLRTAPNDVDGSTDRIETEIGNYITDFAAREVLITEWDQLRRSRIPVRYFTPIATGILMVAPLEILQDLLQSCKKAPDVFFDGVMTRLNKDSLTAIQSYVIGDRMDTIPWTDKENTATCILDGSSRRVDTLRLFPLIYNGQHEIHRLQSILEAFWGEKAASWIATFTNPDLVESPQNHISLGWTSQSLFFNARIAFKPLRSVDPNERRLQLHLLKPSAFRNFNSYFYDNPLHHAGLDAENTKTWGDGCADWRGWLSFKTGHIVTIRAENPADLPDWDMLELQWDLHRVAAIAGAKMSSVYDGDGLGWCAR</sequence>
<proteinExistence type="predicted"/>
<accession>A0ACC0R772</accession>
<dbReference type="Proteomes" id="UP001065298">
    <property type="component" value="Chromosome 3"/>
</dbReference>
<name>A0ACC0R772_9HYPO</name>
<dbReference type="EMBL" id="CM046505">
    <property type="protein sequence ID" value="KAI8675407.1"/>
    <property type="molecule type" value="Genomic_DNA"/>
</dbReference>
<organism evidence="1 2">
    <name type="scientific">Fusarium keratoplasticum</name>
    <dbReference type="NCBI Taxonomy" id="1328300"/>
    <lineage>
        <taxon>Eukaryota</taxon>
        <taxon>Fungi</taxon>
        <taxon>Dikarya</taxon>
        <taxon>Ascomycota</taxon>
        <taxon>Pezizomycotina</taxon>
        <taxon>Sordariomycetes</taxon>
        <taxon>Hypocreomycetidae</taxon>
        <taxon>Hypocreales</taxon>
        <taxon>Nectriaceae</taxon>
        <taxon>Fusarium</taxon>
        <taxon>Fusarium solani species complex</taxon>
    </lineage>
</organism>
<evidence type="ECO:0000313" key="1">
    <source>
        <dbReference type="EMBL" id="KAI8675407.1"/>
    </source>
</evidence>
<keyword evidence="2" id="KW-1185">Reference proteome</keyword>
<reference evidence="1" key="1">
    <citation type="submission" date="2022-06" db="EMBL/GenBank/DDBJ databases">
        <title>Fusarium solani species complex genomes reveal bases of compartmentalisation and animal pathogenesis.</title>
        <authorList>
            <person name="Tsai I.J."/>
        </authorList>
    </citation>
    <scope>NUCLEOTIDE SEQUENCE</scope>
    <source>
        <strain evidence="1">Fu6.1</strain>
    </source>
</reference>
<protein>
    <submittedName>
        <fullName evidence="1">Uncharacterized protein</fullName>
    </submittedName>
</protein>
<comment type="caution">
    <text evidence="1">The sequence shown here is derived from an EMBL/GenBank/DDBJ whole genome shotgun (WGS) entry which is preliminary data.</text>
</comment>
<gene>
    <name evidence="1" type="ORF">NCS57_00441800</name>
</gene>